<comment type="caution">
    <text evidence="1">The sequence shown here is derived from an EMBL/GenBank/DDBJ whole genome shotgun (WGS) entry which is preliminary data.</text>
</comment>
<dbReference type="AlphaFoldDB" id="A8SCT8"/>
<accession>A8SCT8</accession>
<protein>
    <submittedName>
        <fullName evidence="1">Uncharacterized protein</fullName>
    </submittedName>
</protein>
<proteinExistence type="predicted"/>
<gene>
    <name evidence="1" type="ORF">FAEPRAM212_02061</name>
</gene>
<dbReference type="EMBL" id="ABED02000027">
    <property type="protein sequence ID" value="EDP21333.1"/>
    <property type="molecule type" value="Genomic_DNA"/>
</dbReference>
<evidence type="ECO:0000313" key="1">
    <source>
        <dbReference type="EMBL" id="EDP21333.1"/>
    </source>
</evidence>
<organism evidence="1 2">
    <name type="scientific">Faecalibacterium prausnitzii M21/2</name>
    <dbReference type="NCBI Taxonomy" id="411485"/>
    <lineage>
        <taxon>Bacteria</taxon>
        <taxon>Bacillati</taxon>
        <taxon>Bacillota</taxon>
        <taxon>Clostridia</taxon>
        <taxon>Eubacteriales</taxon>
        <taxon>Oscillospiraceae</taxon>
        <taxon>Faecalibacterium</taxon>
    </lineage>
</organism>
<evidence type="ECO:0000313" key="2">
    <source>
        <dbReference type="Proteomes" id="UP000005945"/>
    </source>
</evidence>
<dbReference type="Proteomes" id="UP000005945">
    <property type="component" value="Unassembled WGS sequence"/>
</dbReference>
<reference evidence="1 2" key="2">
    <citation type="submission" date="2007-09" db="EMBL/GenBank/DDBJ databases">
        <authorList>
            <person name="Fulton L."/>
            <person name="Clifton S."/>
            <person name="Fulton B."/>
            <person name="Xu J."/>
            <person name="Minx P."/>
            <person name="Pepin K.H."/>
            <person name="Johnson M."/>
            <person name="Thiruvilangam P."/>
            <person name="Bhonagiri V."/>
            <person name="Nash W.E."/>
            <person name="Mardis E.R."/>
            <person name="Wilson R.K."/>
        </authorList>
    </citation>
    <scope>NUCLEOTIDE SEQUENCE [LARGE SCALE GENOMIC DNA]</scope>
    <source>
        <strain evidence="1 2">M21/2</strain>
    </source>
</reference>
<sequence>MLEVSLCVCHVVSPFRAFCLYPVYRLLCGKASTHAKKANTLLYLPETSRYLRGVCPCSFFSKILYTAYHLAALPRNKHSALQL</sequence>
<name>A8SCT8_9FIRM</name>
<reference evidence="1 2" key="1">
    <citation type="submission" date="2007-09" db="EMBL/GenBank/DDBJ databases">
        <title>Draft genome sequence of Faecalibacterium prausnitzii M21/2.</title>
        <authorList>
            <person name="Sudarsanam P."/>
            <person name="Ley R."/>
            <person name="Guruge J."/>
            <person name="Turnbaugh P.J."/>
            <person name="Mahowald M."/>
            <person name="Liep D."/>
            <person name="Gordon J."/>
        </authorList>
    </citation>
    <scope>NUCLEOTIDE SEQUENCE [LARGE SCALE GENOMIC DNA]</scope>
    <source>
        <strain evidence="1 2">M21/2</strain>
    </source>
</reference>
<dbReference type="HOGENOM" id="CLU_2537575_0_0_9"/>